<organism evidence="1 2">
    <name type="scientific">Acinetobacter baumannii</name>
    <dbReference type="NCBI Taxonomy" id="470"/>
    <lineage>
        <taxon>Bacteria</taxon>
        <taxon>Pseudomonadati</taxon>
        <taxon>Pseudomonadota</taxon>
        <taxon>Gammaproteobacteria</taxon>
        <taxon>Moraxellales</taxon>
        <taxon>Moraxellaceae</taxon>
        <taxon>Acinetobacter</taxon>
        <taxon>Acinetobacter calcoaceticus/baumannii complex</taxon>
    </lineage>
</organism>
<evidence type="ECO:0000313" key="1">
    <source>
        <dbReference type="EMBL" id="MQR48441.1"/>
    </source>
</evidence>
<gene>
    <name evidence="1" type="ORF">F2P40_03710</name>
</gene>
<dbReference type="Proteomes" id="UP000461234">
    <property type="component" value="Unassembled WGS sequence"/>
</dbReference>
<name>A0A7X1VJX2_ACIBA</name>
<accession>A0A7X1VJX2</accession>
<evidence type="ECO:0000313" key="2">
    <source>
        <dbReference type="Proteomes" id="UP000461234"/>
    </source>
</evidence>
<reference evidence="1 2" key="1">
    <citation type="submission" date="2019-10" db="EMBL/GenBank/DDBJ databases">
        <title>Genetic environment of the oxa23 gene and comparative analysis of carbapenem resistant Acinetobacter baumannii isolates belonging to global clone 1, lineage 2 recovered in a burns hospital outbreak in 2012-2013.</title>
        <authorList>
            <person name="Douraghi M."/>
            <person name="Aris P."/>
            <person name="Kenyon J."/>
            <person name="Hamidian M."/>
        </authorList>
    </citation>
    <scope>NUCLEOTIDE SEQUENCE [LARGE SCALE GENOMIC DNA]</scope>
    <source>
        <strain evidence="1 2">ABS103</strain>
    </source>
</reference>
<sequence>MTSKLIHVHDVDKGSDVYFDPIGVEGALIEWTGKKDYSQYIYSVNLYMRSGNIISCVVNEDGKKKILEHVH</sequence>
<dbReference type="AlphaFoldDB" id="A0A7X1VJX2"/>
<comment type="caution">
    <text evidence="1">The sequence shown here is derived from an EMBL/GenBank/DDBJ whole genome shotgun (WGS) entry which is preliminary data.</text>
</comment>
<dbReference type="EMBL" id="WIOC01000003">
    <property type="protein sequence ID" value="MQR48441.1"/>
    <property type="molecule type" value="Genomic_DNA"/>
</dbReference>
<protein>
    <submittedName>
        <fullName evidence="1">Uncharacterized protein</fullName>
    </submittedName>
</protein>
<proteinExistence type="predicted"/>